<name>A0A2P5YBF6_GOSBA</name>
<accession>A0A2P5YBF6</accession>
<dbReference type="Proteomes" id="UP000239757">
    <property type="component" value="Unassembled WGS sequence"/>
</dbReference>
<protein>
    <submittedName>
        <fullName evidence="2">Uncharacterized protein</fullName>
    </submittedName>
</protein>
<sequence length="360" mass="39920">MGLGFPQSGLPLMMMCVLSSRLLERLEGKNSWEGFGWQGDNRKATETLGAVSERRSWPHVLYGSNLFVNLLLALANVKVVARTTRSSGSDSEDTTNIWQEVNEAMEATEVMDLRVALSAQLKRPRISTSIVNIVVSSKEDTNSGRLELRRKKRADHVGTSIMMIIASHSTSSQIAAYKSSPIPARGNSPPPSISPLSVPLVELPLGNSGELTLSHKNLNLEKLQDIVGKWQTLMYGIEQRKLYIGMRSEDEVLYKQNEGPARRLRDVQVKNDELASEVAALHVELKEVNEEYKVVVNRINADHEDAMGSLESTIISVGDDTANTLTTNNVNVVEKEERDEVRGEEGEGREDEVPDDQIEI</sequence>
<organism evidence="2 3">
    <name type="scientific">Gossypium barbadense</name>
    <name type="common">Sea Island cotton</name>
    <name type="synonym">Hibiscus barbadensis</name>
    <dbReference type="NCBI Taxonomy" id="3634"/>
    <lineage>
        <taxon>Eukaryota</taxon>
        <taxon>Viridiplantae</taxon>
        <taxon>Streptophyta</taxon>
        <taxon>Embryophyta</taxon>
        <taxon>Tracheophyta</taxon>
        <taxon>Spermatophyta</taxon>
        <taxon>Magnoliopsida</taxon>
        <taxon>eudicotyledons</taxon>
        <taxon>Gunneridae</taxon>
        <taxon>Pentapetalae</taxon>
        <taxon>rosids</taxon>
        <taxon>malvids</taxon>
        <taxon>Malvales</taxon>
        <taxon>Malvaceae</taxon>
        <taxon>Malvoideae</taxon>
        <taxon>Gossypium</taxon>
    </lineage>
</organism>
<proteinExistence type="predicted"/>
<feature type="compositionally biased region" description="Acidic residues" evidence="1">
    <location>
        <begin position="347"/>
        <end position="360"/>
    </location>
</feature>
<evidence type="ECO:0000313" key="3">
    <source>
        <dbReference type="Proteomes" id="UP000239757"/>
    </source>
</evidence>
<feature type="compositionally biased region" description="Basic and acidic residues" evidence="1">
    <location>
        <begin position="335"/>
        <end position="346"/>
    </location>
</feature>
<gene>
    <name evidence="2" type="ORF">GOBAR_AA07706</name>
</gene>
<evidence type="ECO:0000313" key="2">
    <source>
        <dbReference type="EMBL" id="PPS12938.1"/>
    </source>
</evidence>
<dbReference type="AlphaFoldDB" id="A0A2P5YBF6"/>
<evidence type="ECO:0000256" key="1">
    <source>
        <dbReference type="SAM" id="MobiDB-lite"/>
    </source>
</evidence>
<reference evidence="2 3" key="1">
    <citation type="submission" date="2015-01" db="EMBL/GenBank/DDBJ databases">
        <title>Genome of allotetraploid Gossypium barbadense reveals genomic plasticity and fiber elongation in cotton evolution.</title>
        <authorList>
            <person name="Chen X."/>
            <person name="Liu X."/>
            <person name="Zhao B."/>
            <person name="Zheng H."/>
            <person name="Hu Y."/>
            <person name="Lu G."/>
            <person name="Yang C."/>
            <person name="Chen J."/>
            <person name="Shan C."/>
            <person name="Zhang L."/>
            <person name="Zhou Y."/>
            <person name="Wang L."/>
            <person name="Guo W."/>
            <person name="Bai Y."/>
            <person name="Ruan J."/>
            <person name="Shangguan X."/>
            <person name="Mao Y."/>
            <person name="Jiang J."/>
            <person name="Zhu Y."/>
            <person name="Lei J."/>
            <person name="Kang H."/>
            <person name="Chen S."/>
            <person name="He X."/>
            <person name="Wang R."/>
            <person name="Wang Y."/>
            <person name="Chen J."/>
            <person name="Wang L."/>
            <person name="Yu S."/>
            <person name="Wang B."/>
            <person name="Wei J."/>
            <person name="Song S."/>
            <person name="Lu X."/>
            <person name="Gao Z."/>
            <person name="Gu W."/>
            <person name="Deng X."/>
            <person name="Ma D."/>
            <person name="Wang S."/>
            <person name="Liang W."/>
            <person name="Fang L."/>
            <person name="Cai C."/>
            <person name="Zhu X."/>
            <person name="Zhou B."/>
            <person name="Zhang Y."/>
            <person name="Chen Z."/>
            <person name="Xu S."/>
            <person name="Zhu R."/>
            <person name="Wang S."/>
            <person name="Zhang T."/>
            <person name="Zhao G."/>
        </authorList>
    </citation>
    <scope>NUCLEOTIDE SEQUENCE [LARGE SCALE GENOMIC DNA]</scope>
    <source>
        <strain evidence="3">cv. Xinhai21</strain>
        <tissue evidence="2">Leaf</tissue>
    </source>
</reference>
<dbReference type="EMBL" id="KZ663413">
    <property type="protein sequence ID" value="PPS12938.1"/>
    <property type="molecule type" value="Genomic_DNA"/>
</dbReference>
<dbReference type="OrthoDB" id="10627649at2759"/>
<feature type="region of interest" description="Disordered" evidence="1">
    <location>
        <begin position="335"/>
        <end position="360"/>
    </location>
</feature>